<dbReference type="AlphaFoldDB" id="A0A0F8Z2V9"/>
<dbReference type="Pfam" id="PF05569">
    <property type="entry name" value="Peptidase_M56"/>
    <property type="match status" value="1"/>
</dbReference>
<gene>
    <name evidence="3" type="ORF">LCGC14_2824210</name>
</gene>
<keyword evidence="1" id="KW-0472">Membrane</keyword>
<dbReference type="EMBL" id="LAZR01053614">
    <property type="protein sequence ID" value="KKK80365.1"/>
    <property type="molecule type" value="Genomic_DNA"/>
</dbReference>
<feature type="domain" description="Peptidase M56" evidence="2">
    <location>
        <begin position="1"/>
        <end position="76"/>
    </location>
</feature>
<sequence length="115" mass="12871">MVFLFHLLVWVANRLIRAEREKCCDEAAIARLDASPKEYGKAIVDTLVNEYESTMPTPSMAIAGPIKNIENRIKTIMQPGRKFYKRPTVIALLMILLAAAVTVPISFALSNRPVK</sequence>
<dbReference type="InterPro" id="IPR008756">
    <property type="entry name" value="Peptidase_M56"/>
</dbReference>
<keyword evidence="1" id="KW-0812">Transmembrane</keyword>
<evidence type="ECO:0000259" key="2">
    <source>
        <dbReference type="Pfam" id="PF05569"/>
    </source>
</evidence>
<dbReference type="PANTHER" id="PTHR34978:SF3">
    <property type="entry name" value="SLR0241 PROTEIN"/>
    <property type="match status" value="1"/>
</dbReference>
<protein>
    <recommendedName>
        <fullName evidence="2">Peptidase M56 domain-containing protein</fullName>
    </recommendedName>
</protein>
<proteinExistence type="predicted"/>
<evidence type="ECO:0000256" key="1">
    <source>
        <dbReference type="SAM" id="Phobius"/>
    </source>
</evidence>
<name>A0A0F8Z2V9_9ZZZZ</name>
<feature type="transmembrane region" description="Helical" evidence="1">
    <location>
        <begin position="89"/>
        <end position="109"/>
    </location>
</feature>
<accession>A0A0F8Z2V9</accession>
<organism evidence="3">
    <name type="scientific">marine sediment metagenome</name>
    <dbReference type="NCBI Taxonomy" id="412755"/>
    <lineage>
        <taxon>unclassified sequences</taxon>
        <taxon>metagenomes</taxon>
        <taxon>ecological metagenomes</taxon>
    </lineage>
</organism>
<feature type="non-terminal residue" evidence="3">
    <location>
        <position position="115"/>
    </location>
</feature>
<keyword evidence="1" id="KW-1133">Transmembrane helix</keyword>
<comment type="caution">
    <text evidence="3">The sequence shown here is derived from an EMBL/GenBank/DDBJ whole genome shotgun (WGS) entry which is preliminary data.</text>
</comment>
<reference evidence="3" key="1">
    <citation type="journal article" date="2015" name="Nature">
        <title>Complex archaea that bridge the gap between prokaryotes and eukaryotes.</title>
        <authorList>
            <person name="Spang A."/>
            <person name="Saw J.H."/>
            <person name="Jorgensen S.L."/>
            <person name="Zaremba-Niedzwiedzka K."/>
            <person name="Martijn J."/>
            <person name="Lind A.E."/>
            <person name="van Eijk R."/>
            <person name="Schleper C."/>
            <person name="Guy L."/>
            <person name="Ettema T.J."/>
        </authorList>
    </citation>
    <scope>NUCLEOTIDE SEQUENCE</scope>
</reference>
<dbReference type="InterPro" id="IPR052173">
    <property type="entry name" value="Beta-lactam_resp_regulator"/>
</dbReference>
<dbReference type="PANTHER" id="PTHR34978">
    <property type="entry name" value="POSSIBLE SENSOR-TRANSDUCER PROTEIN BLAR"/>
    <property type="match status" value="1"/>
</dbReference>
<evidence type="ECO:0000313" key="3">
    <source>
        <dbReference type="EMBL" id="KKK80365.1"/>
    </source>
</evidence>